<dbReference type="SUPFAM" id="SSF53067">
    <property type="entry name" value="Actin-like ATPase domain"/>
    <property type="match status" value="1"/>
</dbReference>
<dbReference type="Proteomes" id="UP000593915">
    <property type="component" value="Chromosome"/>
</dbReference>
<accession>A0A7S7AXE9</accession>
<evidence type="ECO:0000256" key="3">
    <source>
        <dbReference type="ARBA" id="ARBA00023004"/>
    </source>
</evidence>
<sequence>MYYAGIDIGSTASKTVIMDGTKQNILYKKILPSGWNSKETGLTIFDWIKETLNGAKVTITATGYGRISVPFADKTVTEITCHGKGAYFLCKKDLTVIDIGGQDTKIIILKNGNVTDFIMNDKCSAGTGKFLEIMANRLGVSLEEMFTLASKGKDINLSSTCTVFAESEVISLMGKGTPREDIAMGVINQIVSKVISLVNRKPLSENYFLTGGFGGSTFVINEIEKKLKKKVFSDKLSVYAGALGACLLGK</sequence>
<dbReference type="InterPro" id="IPR002731">
    <property type="entry name" value="ATPase_BadF"/>
</dbReference>
<dbReference type="NCBIfam" id="TIGR00241">
    <property type="entry name" value="CoA_E_activ"/>
    <property type="match status" value="1"/>
</dbReference>
<dbReference type="GO" id="GO:0051536">
    <property type="term" value="F:iron-sulfur cluster binding"/>
    <property type="evidence" value="ECO:0007669"/>
    <property type="project" value="UniProtKB-KW"/>
</dbReference>
<keyword evidence="2" id="KW-0479">Metal-binding</keyword>
<gene>
    <name evidence="6" type="ORF">IFE08_03960</name>
</gene>
<dbReference type="EMBL" id="CP061839">
    <property type="protein sequence ID" value="QOW61551.1"/>
    <property type="molecule type" value="Genomic_DNA"/>
</dbReference>
<reference evidence="6 7" key="1">
    <citation type="submission" date="2020-09" db="EMBL/GenBank/DDBJ databases">
        <title>Characterization of Treponema spp. from bovine digital dermatitis in Korea.</title>
        <authorList>
            <person name="Espiritu H.M."/>
            <person name="Cho Y.I."/>
            <person name="Mamuad L."/>
        </authorList>
    </citation>
    <scope>NUCLEOTIDE SEQUENCE [LARGE SCALE GENOMIC DNA]</scope>
    <source>
        <strain evidence="6 7">KS1</strain>
    </source>
</reference>
<proteinExistence type="predicted"/>
<keyword evidence="4" id="KW-0411">Iron-sulfur</keyword>
<evidence type="ECO:0000256" key="2">
    <source>
        <dbReference type="ARBA" id="ARBA00022723"/>
    </source>
</evidence>
<comment type="cofactor">
    <cofactor evidence="1">
        <name>[4Fe-4S] cluster</name>
        <dbReference type="ChEBI" id="CHEBI:49883"/>
    </cofactor>
</comment>
<name>A0A7S7AXE9_9SPIR</name>
<evidence type="ECO:0000256" key="4">
    <source>
        <dbReference type="ARBA" id="ARBA00023014"/>
    </source>
</evidence>
<evidence type="ECO:0000313" key="7">
    <source>
        <dbReference type="Proteomes" id="UP000593915"/>
    </source>
</evidence>
<dbReference type="PANTHER" id="PTHR32329:SF2">
    <property type="entry name" value="BIFUNCTIONAL PROTEIN [INCLUDES 2-HYDROXYACYL-COA DEHYDRATASE (N-TER) AND ITS ACTIVATOR DOMAIN (C_TERM)"/>
    <property type="match status" value="1"/>
</dbReference>
<dbReference type="PANTHER" id="PTHR32329">
    <property type="entry name" value="BIFUNCTIONAL PROTEIN [INCLUDES 2-HYDROXYACYL-COA DEHYDRATASE (N-TER) AND ITS ACTIVATOR DOMAIN (C_TERM)-RELATED"/>
    <property type="match status" value="1"/>
</dbReference>
<keyword evidence="3" id="KW-0408">Iron</keyword>
<evidence type="ECO:0000259" key="5">
    <source>
        <dbReference type="Pfam" id="PF01869"/>
    </source>
</evidence>
<protein>
    <submittedName>
        <fullName evidence="6">CoA activase</fullName>
    </submittedName>
</protein>
<feature type="domain" description="ATPase BadF/BadG/BcrA/BcrD type" evidence="5">
    <location>
        <begin position="5"/>
        <end position="249"/>
    </location>
</feature>
<dbReference type="Pfam" id="PF01869">
    <property type="entry name" value="BcrAD_BadFG"/>
    <property type="match status" value="1"/>
</dbReference>
<dbReference type="InterPro" id="IPR051805">
    <property type="entry name" value="Dehydratase_Activator_Redct"/>
</dbReference>
<dbReference type="Gene3D" id="3.30.420.40">
    <property type="match status" value="2"/>
</dbReference>
<dbReference type="GeneID" id="301089131"/>
<organism evidence="6 7">
    <name type="scientific">Treponema pedis</name>
    <dbReference type="NCBI Taxonomy" id="409322"/>
    <lineage>
        <taxon>Bacteria</taxon>
        <taxon>Pseudomonadati</taxon>
        <taxon>Spirochaetota</taxon>
        <taxon>Spirochaetia</taxon>
        <taxon>Spirochaetales</taxon>
        <taxon>Treponemataceae</taxon>
        <taxon>Treponema</taxon>
    </lineage>
</organism>
<evidence type="ECO:0000256" key="1">
    <source>
        <dbReference type="ARBA" id="ARBA00001966"/>
    </source>
</evidence>
<evidence type="ECO:0000313" key="6">
    <source>
        <dbReference type="EMBL" id="QOW61551.1"/>
    </source>
</evidence>
<dbReference type="RefSeq" id="WP_020964229.1">
    <property type="nucleotide sequence ID" value="NZ_CP045670.1"/>
</dbReference>
<dbReference type="InterPro" id="IPR008275">
    <property type="entry name" value="CoA_E_activase_dom"/>
</dbReference>
<dbReference type="AlphaFoldDB" id="A0A7S7AXE9"/>
<dbReference type="CDD" id="cd24109">
    <property type="entry name" value="ASKHA_NBD_YjiL-like"/>
    <property type="match status" value="1"/>
</dbReference>
<dbReference type="InterPro" id="IPR043129">
    <property type="entry name" value="ATPase_NBD"/>
</dbReference>
<dbReference type="GO" id="GO:0046872">
    <property type="term" value="F:metal ion binding"/>
    <property type="evidence" value="ECO:0007669"/>
    <property type="project" value="UniProtKB-KW"/>
</dbReference>